<sequence>MNRPAAQPDPPYLRIVTEIRRRIAAGELRAGDRVPSTRQVAREWGVAIATATKALTILRQEGAVQAVPRVGTVVAGPGSPPGPQPGSPPGPQPGAGSGSQPGSGPRSAPRPAPSRPAGPRRTAHDPDQGLTRERIARAAIGIADTEGLDALSMRGVAAKLDVATMSLYRHIRDKEDLVLLMIDTACGEIRYPEEPLTGWRARLELVARLLWSTYRRHPWLAQAGSVTRPLPLPNLMAYAEWTMSAVDGLGLDAETMLNVHVLLYSYVRGIAVNLESEAQAEADTGVTGDEWMDTQEPVLSGQLASGALPTFSRVVADLEDGYDLDLDAIFELGLRAMLDGLGVLIQNSGR</sequence>
<dbReference type="SMART" id="SM00345">
    <property type="entry name" value="HTH_GNTR"/>
    <property type="match status" value="1"/>
</dbReference>
<dbReference type="InterPro" id="IPR004111">
    <property type="entry name" value="Repressor_TetR_C"/>
</dbReference>
<dbReference type="Gene3D" id="1.10.10.60">
    <property type="entry name" value="Homeodomain-like"/>
    <property type="match status" value="1"/>
</dbReference>
<protein>
    <submittedName>
        <fullName evidence="8">AcrR family transcriptional regulator</fullName>
    </submittedName>
</protein>
<proteinExistence type="predicted"/>
<evidence type="ECO:0000256" key="1">
    <source>
        <dbReference type="ARBA" id="ARBA00023015"/>
    </source>
</evidence>
<dbReference type="SUPFAM" id="SSF46689">
    <property type="entry name" value="Homeodomain-like"/>
    <property type="match status" value="1"/>
</dbReference>
<evidence type="ECO:0000256" key="4">
    <source>
        <dbReference type="PROSITE-ProRule" id="PRU00335"/>
    </source>
</evidence>
<dbReference type="RefSeq" id="WP_306859711.1">
    <property type="nucleotide sequence ID" value="NZ_JAUSRB010000002.1"/>
</dbReference>
<keyword evidence="2 4" id="KW-0238">DNA-binding</keyword>
<evidence type="ECO:0000256" key="3">
    <source>
        <dbReference type="ARBA" id="ARBA00023163"/>
    </source>
</evidence>
<dbReference type="Gene3D" id="1.10.357.10">
    <property type="entry name" value="Tetracycline Repressor, domain 2"/>
    <property type="match status" value="1"/>
</dbReference>
<feature type="region of interest" description="Disordered" evidence="5">
    <location>
        <begin position="72"/>
        <end position="132"/>
    </location>
</feature>
<evidence type="ECO:0000259" key="7">
    <source>
        <dbReference type="PROSITE" id="PS50977"/>
    </source>
</evidence>
<keyword evidence="3" id="KW-0804">Transcription</keyword>
<dbReference type="SUPFAM" id="SSF48498">
    <property type="entry name" value="Tetracyclin repressor-like, C-terminal domain"/>
    <property type="match status" value="1"/>
</dbReference>
<dbReference type="Gene3D" id="1.10.10.10">
    <property type="entry name" value="Winged helix-like DNA-binding domain superfamily/Winged helix DNA-binding domain"/>
    <property type="match status" value="1"/>
</dbReference>
<dbReference type="EMBL" id="JAUSRB010000002">
    <property type="protein sequence ID" value="MDP9863102.1"/>
    <property type="molecule type" value="Genomic_DNA"/>
</dbReference>
<reference evidence="8 9" key="1">
    <citation type="submission" date="2023-07" db="EMBL/GenBank/DDBJ databases">
        <title>Sequencing the genomes of 1000 actinobacteria strains.</title>
        <authorList>
            <person name="Klenk H.-P."/>
        </authorList>
    </citation>
    <scope>NUCLEOTIDE SEQUENCE [LARGE SCALE GENOMIC DNA]</scope>
    <source>
        <strain evidence="8 9">DSM 44109</strain>
    </source>
</reference>
<feature type="compositionally biased region" description="Pro residues" evidence="5">
    <location>
        <begin position="78"/>
        <end position="92"/>
    </location>
</feature>
<evidence type="ECO:0000256" key="2">
    <source>
        <dbReference type="ARBA" id="ARBA00023125"/>
    </source>
</evidence>
<dbReference type="SUPFAM" id="SSF46785">
    <property type="entry name" value="Winged helix' DNA-binding domain"/>
    <property type="match status" value="1"/>
</dbReference>
<dbReference type="PANTHER" id="PTHR30055:SF151">
    <property type="entry name" value="TRANSCRIPTIONAL REGULATORY PROTEIN"/>
    <property type="match status" value="1"/>
</dbReference>
<evidence type="ECO:0000259" key="6">
    <source>
        <dbReference type="PROSITE" id="PS50949"/>
    </source>
</evidence>
<name>A0ABT9R1L4_9ACTN</name>
<dbReference type="InterPro" id="IPR036388">
    <property type="entry name" value="WH-like_DNA-bd_sf"/>
</dbReference>
<dbReference type="PROSITE" id="PS50949">
    <property type="entry name" value="HTH_GNTR"/>
    <property type="match status" value="1"/>
</dbReference>
<dbReference type="Pfam" id="PF02909">
    <property type="entry name" value="TetR_C_1"/>
    <property type="match status" value="1"/>
</dbReference>
<feature type="DNA-binding region" description="H-T-H motif" evidence="4">
    <location>
        <begin position="152"/>
        <end position="171"/>
    </location>
</feature>
<dbReference type="CDD" id="cd07377">
    <property type="entry name" value="WHTH_GntR"/>
    <property type="match status" value="1"/>
</dbReference>
<keyword evidence="9" id="KW-1185">Reference proteome</keyword>
<dbReference type="InterPro" id="IPR036271">
    <property type="entry name" value="Tet_transcr_reg_TetR-rel_C_sf"/>
</dbReference>
<evidence type="ECO:0000313" key="8">
    <source>
        <dbReference type="EMBL" id="MDP9863102.1"/>
    </source>
</evidence>
<dbReference type="PANTHER" id="PTHR30055">
    <property type="entry name" value="HTH-TYPE TRANSCRIPTIONAL REGULATOR RUTR"/>
    <property type="match status" value="1"/>
</dbReference>
<gene>
    <name evidence="8" type="ORF">J2S55_002368</name>
</gene>
<keyword evidence="1" id="KW-0805">Transcription regulation</keyword>
<dbReference type="InterPro" id="IPR001647">
    <property type="entry name" value="HTH_TetR"/>
</dbReference>
<organism evidence="8 9">
    <name type="scientific">Streptosporangium brasiliense</name>
    <dbReference type="NCBI Taxonomy" id="47480"/>
    <lineage>
        <taxon>Bacteria</taxon>
        <taxon>Bacillati</taxon>
        <taxon>Actinomycetota</taxon>
        <taxon>Actinomycetes</taxon>
        <taxon>Streptosporangiales</taxon>
        <taxon>Streptosporangiaceae</taxon>
        <taxon>Streptosporangium</taxon>
    </lineage>
</organism>
<dbReference type="InterPro" id="IPR000524">
    <property type="entry name" value="Tscrpt_reg_HTH_GntR"/>
</dbReference>
<feature type="domain" description="HTH tetR-type" evidence="7">
    <location>
        <begin position="129"/>
        <end position="189"/>
    </location>
</feature>
<dbReference type="Proteomes" id="UP001230426">
    <property type="component" value="Unassembled WGS sequence"/>
</dbReference>
<accession>A0ABT9R1L4</accession>
<dbReference type="Pfam" id="PF00440">
    <property type="entry name" value="TetR_N"/>
    <property type="match status" value="1"/>
</dbReference>
<dbReference type="InterPro" id="IPR009057">
    <property type="entry name" value="Homeodomain-like_sf"/>
</dbReference>
<dbReference type="PROSITE" id="PS50977">
    <property type="entry name" value="HTH_TETR_2"/>
    <property type="match status" value="1"/>
</dbReference>
<evidence type="ECO:0000313" key="9">
    <source>
        <dbReference type="Proteomes" id="UP001230426"/>
    </source>
</evidence>
<comment type="caution">
    <text evidence="8">The sequence shown here is derived from an EMBL/GenBank/DDBJ whole genome shotgun (WGS) entry which is preliminary data.</text>
</comment>
<feature type="compositionally biased region" description="Basic and acidic residues" evidence="5">
    <location>
        <begin position="122"/>
        <end position="132"/>
    </location>
</feature>
<feature type="domain" description="HTH gntR-type" evidence="6">
    <location>
        <begin position="9"/>
        <end position="77"/>
    </location>
</feature>
<dbReference type="InterPro" id="IPR036390">
    <property type="entry name" value="WH_DNA-bd_sf"/>
</dbReference>
<dbReference type="InterPro" id="IPR050109">
    <property type="entry name" value="HTH-type_TetR-like_transc_reg"/>
</dbReference>
<evidence type="ECO:0000256" key="5">
    <source>
        <dbReference type="SAM" id="MobiDB-lite"/>
    </source>
</evidence>
<dbReference type="Pfam" id="PF00392">
    <property type="entry name" value="GntR"/>
    <property type="match status" value="1"/>
</dbReference>